<dbReference type="Proteomes" id="UP000030765">
    <property type="component" value="Unassembled WGS sequence"/>
</dbReference>
<dbReference type="EMBL" id="KE524972">
    <property type="protein sequence ID" value="KFB38730.1"/>
    <property type="molecule type" value="Genomic_DNA"/>
</dbReference>
<gene>
    <name evidence="2" type="ORF">ZHAS_00006128</name>
</gene>
<evidence type="ECO:0000313" key="2">
    <source>
        <dbReference type="EMBL" id="KFB38730.1"/>
    </source>
</evidence>
<reference evidence="2 4" key="1">
    <citation type="journal article" date="2014" name="BMC Genomics">
        <title>Genome sequence of Anopheles sinensis provides insight into genetics basis of mosquito competence for malaria parasites.</title>
        <authorList>
            <person name="Zhou D."/>
            <person name="Zhang D."/>
            <person name="Ding G."/>
            <person name="Shi L."/>
            <person name="Hou Q."/>
            <person name="Ye Y."/>
            <person name="Xu Y."/>
            <person name="Zhou H."/>
            <person name="Xiong C."/>
            <person name="Li S."/>
            <person name="Yu J."/>
            <person name="Hong S."/>
            <person name="Yu X."/>
            <person name="Zou P."/>
            <person name="Chen C."/>
            <person name="Chang X."/>
            <person name="Wang W."/>
            <person name="Lv Y."/>
            <person name="Sun Y."/>
            <person name="Ma L."/>
            <person name="Shen B."/>
            <person name="Zhu C."/>
        </authorList>
    </citation>
    <scope>NUCLEOTIDE SEQUENCE [LARGE SCALE GENOMIC DNA]</scope>
</reference>
<evidence type="ECO:0000256" key="1">
    <source>
        <dbReference type="SAM" id="MobiDB-lite"/>
    </source>
</evidence>
<proteinExistence type="predicted"/>
<dbReference type="EMBL" id="ATLV01014428">
    <property type="status" value="NOT_ANNOTATED_CDS"/>
    <property type="molecule type" value="Genomic_DNA"/>
</dbReference>
<name>A0A084VL86_ANOSI</name>
<reference evidence="3" key="2">
    <citation type="submission" date="2020-05" db="UniProtKB">
        <authorList>
            <consortium name="EnsemblMetazoa"/>
        </authorList>
    </citation>
    <scope>IDENTIFICATION</scope>
</reference>
<accession>A0A084VL86</accession>
<feature type="region of interest" description="Disordered" evidence="1">
    <location>
        <begin position="93"/>
        <end position="120"/>
    </location>
</feature>
<evidence type="ECO:0000313" key="4">
    <source>
        <dbReference type="Proteomes" id="UP000030765"/>
    </source>
</evidence>
<protein>
    <submittedName>
        <fullName evidence="2 3">Uncharacterized protein</fullName>
    </submittedName>
</protein>
<sequence>MHSGKWAAEQSSARDESSPKVNNRAPGCCESASSAPVCWLGGRPRSTPAITVRPAESCIYRRPGTVADSFGQRQTNLQLRCSFGKKEIPSATRGLDHALTPGNVNEDCPGGGWHPPWRGI</sequence>
<dbReference type="AlphaFoldDB" id="A0A084VL86"/>
<evidence type="ECO:0000313" key="3">
    <source>
        <dbReference type="EnsemblMetazoa" id="ASIC006128-PA"/>
    </source>
</evidence>
<feature type="region of interest" description="Disordered" evidence="1">
    <location>
        <begin position="1"/>
        <end position="33"/>
    </location>
</feature>
<keyword evidence="4" id="KW-1185">Reference proteome</keyword>
<dbReference type="VEuPathDB" id="VectorBase:ASIC006128"/>
<dbReference type="EnsemblMetazoa" id="ASIC006128-RA">
    <property type="protein sequence ID" value="ASIC006128-PA"/>
    <property type="gene ID" value="ASIC006128"/>
</dbReference>
<organism evidence="2">
    <name type="scientific">Anopheles sinensis</name>
    <name type="common">Mosquito</name>
    <dbReference type="NCBI Taxonomy" id="74873"/>
    <lineage>
        <taxon>Eukaryota</taxon>
        <taxon>Metazoa</taxon>
        <taxon>Ecdysozoa</taxon>
        <taxon>Arthropoda</taxon>
        <taxon>Hexapoda</taxon>
        <taxon>Insecta</taxon>
        <taxon>Pterygota</taxon>
        <taxon>Neoptera</taxon>
        <taxon>Endopterygota</taxon>
        <taxon>Diptera</taxon>
        <taxon>Nematocera</taxon>
        <taxon>Culicoidea</taxon>
        <taxon>Culicidae</taxon>
        <taxon>Anophelinae</taxon>
        <taxon>Anopheles</taxon>
    </lineage>
</organism>